<dbReference type="InterPro" id="IPR039420">
    <property type="entry name" value="WalR-like"/>
</dbReference>
<evidence type="ECO:0000313" key="6">
    <source>
        <dbReference type="Proteomes" id="UP000002785"/>
    </source>
</evidence>
<dbReference type="GO" id="GO:0000156">
    <property type="term" value="F:phosphorelay response regulator activity"/>
    <property type="evidence" value="ECO:0007669"/>
    <property type="project" value="TreeGrafter"/>
</dbReference>
<dbReference type="PANTHER" id="PTHR48111">
    <property type="entry name" value="REGULATOR OF RPOS"/>
    <property type="match status" value="1"/>
</dbReference>
<dbReference type="AlphaFoldDB" id="B5HTC5"/>
<evidence type="ECO:0000256" key="2">
    <source>
        <dbReference type="PROSITE-ProRule" id="PRU00169"/>
    </source>
</evidence>
<dbReference type="SUPFAM" id="SSF52172">
    <property type="entry name" value="CheY-like"/>
    <property type="match status" value="1"/>
</dbReference>
<evidence type="ECO:0000313" key="5">
    <source>
        <dbReference type="EMBL" id="EDY56080.1"/>
    </source>
</evidence>
<organism evidence="5 6">
    <name type="scientific">Streptomyces sviceus (strain ATCC 29083 / DSM 924 / JCM 4929 / NBRC 13980 / NCIMB 11184 / NRRL 5439 / UC 5370)</name>
    <dbReference type="NCBI Taxonomy" id="463191"/>
    <lineage>
        <taxon>Bacteria</taxon>
        <taxon>Bacillati</taxon>
        <taxon>Actinomycetota</taxon>
        <taxon>Actinomycetes</taxon>
        <taxon>Kitasatosporales</taxon>
        <taxon>Streptomycetaceae</taxon>
        <taxon>Streptomyces</taxon>
    </lineage>
</organism>
<reference evidence="5" key="1">
    <citation type="submission" date="2009-10" db="EMBL/GenBank/DDBJ databases">
        <title>The genome sequence of Streptomyces sviceus strain ATCC 29083.</title>
        <authorList>
            <consortium name="The Broad Institute Genome Sequencing Platform"/>
            <consortium name="Broad Institute Microbial Sequencing Center"/>
            <person name="Fischbach M."/>
            <person name="Godfrey P."/>
            <person name="Ward D."/>
            <person name="Young S."/>
            <person name="Zeng Q."/>
            <person name="Koehrsen M."/>
            <person name="Alvarado L."/>
            <person name="Berlin A.M."/>
            <person name="Bochicchio J."/>
            <person name="Borenstein D."/>
            <person name="Chapman S.B."/>
            <person name="Chen Z."/>
            <person name="Engels R."/>
            <person name="Freedman E."/>
            <person name="Gellesch M."/>
            <person name="Goldberg J."/>
            <person name="Griggs A."/>
            <person name="Gujja S."/>
            <person name="Heilman E.R."/>
            <person name="Heiman D.I."/>
            <person name="Hepburn T.A."/>
            <person name="Howarth C."/>
            <person name="Jen D."/>
            <person name="Larson L."/>
            <person name="Lewis B."/>
            <person name="Mehta T."/>
            <person name="Park D."/>
            <person name="Pearson M."/>
            <person name="Richards J."/>
            <person name="Roberts A."/>
            <person name="Saif S."/>
            <person name="Shea T.D."/>
            <person name="Shenoy N."/>
            <person name="Sisk P."/>
            <person name="Stolte C."/>
            <person name="Sykes S.N."/>
            <person name="Thomson T."/>
            <person name="Walk T."/>
            <person name="White J."/>
            <person name="Yandava C."/>
            <person name="Straight P."/>
            <person name="Clardy J."/>
            <person name="Hung D."/>
            <person name="Kolter R."/>
            <person name="Mekalanos J."/>
            <person name="Walker S."/>
            <person name="Walsh C.T."/>
            <person name="Wieland-Brown L.C."/>
            <person name="Haas B."/>
            <person name="Nusbaum C."/>
            <person name="Birren B."/>
        </authorList>
    </citation>
    <scope>NUCLEOTIDE SEQUENCE [LARGE SCALE GENOMIC DNA]</scope>
    <source>
        <strain evidence="5">ATCC 29083</strain>
    </source>
</reference>
<feature type="domain" description="Response regulatory" evidence="4">
    <location>
        <begin position="13"/>
        <end position="127"/>
    </location>
</feature>
<dbReference type="GO" id="GO:0006355">
    <property type="term" value="P:regulation of DNA-templated transcription"/>
    <property type="evidence" value="ECO:0007669"/>
    <property type="project" value="TreeGrafter"/>
</dbReference>
<dbReference type="Gene3D" id="3.40.50.2300">
    <property type="match status" value="1"/>
</dbReference>
<dbReference type="GO" id="GO:0000976">
    <property type="term" value="F:transcription cis-regulatory region binding"/>
    <property type="evidence" value="ECO:0007669"/>
    <property type="project" value="TreeGrafter"/>
</dbReference>
<dbReference type="OrthoDB" id="4336136at2"/>
<name>B5HTC5_STRX2</name>
<protein>
    <submittedName>
        <fullName evidence="5">Two-component system response regulator</fullName>
    </submittedName>
</protein>
<dbReference type="eggNOG" id="COG0745">
    <property type="taxonomic scope" value="Bacteria"/>
</dbReference>
<feature type="region of interest" description="Disordered" evidence="3">
    <location>
        <begin position="81"/>
        <end position="103"/>
    </location>
</feature>
<sequence>MTGTSGPRTGRARVLIVDDEPALGEVPSVAVTEAARRPYPALDGRSGLRTARGCAPHAVVPDGMPPALDGLQVPRRLRFDNPKPPVRTLTAPDAPAHRLDAPETGADASVHVRGDLVTIEDTREVRHAGGSVRLTAGEYDLLAHPRQILRKARIPEHLRCGFFGVLGYAVRAAEEGR</sequence>
<dbReference type="InterPro" id="IPR011006">
    <property type="entry name" value="CheY-like_superfamily"/>
</dbReference>
<dbReference type="InterPro" id="IPR001789">
    <property type="entry name" value="Sig_transdc_resp-reg_receiver"/>
</dbReference>
<dbReference type="HOGENOM" id="CLU_1517144_0_0_11"/>
<dbReference type="GO" id="GO:0032993">
    <property type="term" value="C:protein-DNA complex"/>
    <property type="evidence" value="ECO:0007669"/>
    <property type="project" value="TreeGrafter"/>
</dbReference>
<keyword evidence="2" id="KW-0597">Phosphoprotein</keyword>
<evidence type="ECO:0000256" key="1">
    <source>
        <dbReference type="ARBA" id="ARBA00023125"/>
    </source>
</evidence>
<accession>B5HTC5</accession>
<proteinExistence type="predicted"/>
<keyword evidence="6" id="KW-1185">Reference proteome</keyword>
<gene>
    <name evidence="5" type="ORF">SSEG_09067</name>
</gene>
<feature type="modified residue" description="4-aspartylphosphate" evidence="2">
    <location>
        <position position="62"/>
    </location>
</feature>
<keyword evidence="1" id="KW-0238">DNA-binding</keyword>
<dbReference type="PANTHER" id="PTHR48111:SF28">
    <property type="entry name" value="TRANSCRIPTIONAL REGULATORY PROTEIN TCRX-RELATED"/>
    <property type="match status" value="1"/>
</dbReference>
<dbReference type="PROSITE" id="PS50110">
    <property type="entry name" value="RESPONSE_REGULATORY"/>
    <property type="match status" value="1"/>
</dbReference>
<evidence type="ECO:0000256" key="3">
    <source>
        <dbReference type="SAM" id="MobiDB-lite"/>
    </source>
</evidence>
<evidence type="ECO:0000259" key="4">
    <source>
        <dbReference type="PROSITE" id="PS50110"/>
    </source>
</evidence>
<dbReference type="Proteomes" id="UP000002785">
    <property type="component" value="Chromosome"/>
</dbReference>
<dbReference type="GO" id="GO:0005829">
    <property type="term" value="C:cytosol"/>
    <property type="evidence" value="ECO:0007669"/>
    <property type="project" value="TreeGrafter"/>
</dbReference>
<dbReference type="RefSeq" id="WP_007385365.1">
    <property type="nucleotide sequence ID" value="NZ_CM000951.1"/>
</dbReference>
<dbReference type="EMBL" id="CM000951">
    <property type="protein sequence ID" value="EDY56080.1"/>
    <property type="molecule type" value="Genomic_DNA"/>
</dbReference>